<dbReference type="OrthoDB" id="5370011at2759"/>
<organism evidence="2 3">
    <name type="scientific">Monascus purpureus</name>
    <name type="common">Red mold</name>
    <name type="synonym">Monascus anka</name>
    <dbReference type="NCBI Taxonomy" id="5098"/>
    <lineage>
        <taxon>Eukaryota</taxon>
        <taxon>Fungi</taxon>
        <taxon>Dikarya</taxon>
        <taxon>Ascomycota</taxon>
        <taxon>Pezizomycotina</taxon>
        <taxon>Eurotiomycetes</taxon>
        <taxon>Eurotiomycetidae</taxon>
        <taxon>Eurotiales</taxon>
        <taxon>Aspergillaceae</taxon>
        <taxon>Monascus</taxon>
    </lineage>
</organism>
<dbReference type="STRING" id="5098.A0A507QXR6"/>
<keyword evidence="3" id="KW-1185">Reference proteome</keyword>
<comment type="caution">
    <text evidence="2">The sequence shown here is derived from an EMBL/GenBank/DDBJ whole genome shotgun (WGS) entry which is preliminary data.</text>
</comment>
<feature type="compositionally biased region" description="Basic and acidic residues" evidence="1">
    <location>
        <begin position="311"/>
        <end position="326"/>
    </location>
</feature>
<protein>
    <submittedName>
        <fullName evidence="2">Uncharacterized protein</fullName>
    </submittedName>
</protein>
<sequence length="343" mass="38398">MSDQSHQRHQSEDKEGISKYMKRMKTVLRRSSVASGSSSHGDTSGESSKAATRKSSVAPAASPTTTAAATAPAAPTPAPATTVAPAKKNPILVSHWSAIQQEKTRALFAKYGLEYHTADANLPGDNVQRVVKPVRMRVHRTCHRCQTSFGSSKTCVNCQHVCCTKCPRYPAKKSKEDESKAQFKIPTKTNKPAHKHPLTMPSRTGGQDLVRKQIRQKVRRFCHRCNTMFEGQSTECAKCKHTRCKKCPRDPPKLHKYPDGYPGDVEPPKEPQQRVWRKPTRRVRYICHKCSTTYKPGDPKCSNCGQTKGPDTLRDPPKKVKPEPDPEIVKQVEERLAKLRIEK</sequence>
<evidence type="ECO:0000313" key="3">
    <source>
        <dbReference type="Proteomes" id="UP000319663"/>
    </source>
</evidence>
<feature type="compositionally biased region" description="Basic and acidic residues" evidence="1">
    <location>
        <begin position="1"/>
        <end position="17"/>
    </location>
</feature>
<feature type="compositionally biased region" description="Low complexity" evidence="1">
    <location>
        <begin position="31"/>
        <end position="48"/>
    </location>
</feature>
<dbReference type="AlphaFoldDB" id="A0A507QXR6"/>
<proteinExistence type="predicted"/>
<feature type="region of interest" description="Disordered" evidence="1">
    <location>
        <begin position="1"/>
        <end position="82"/>
    </location>
</feature>
<dbReference type="Proteomes" id="UP000319663">
    <property type="component" value="Unassembled WGS sequence"/>
</dbReference>
<feature type="region of interest" description="Disordered" evidence="1">
    <location>
        <begin position="295"/>
        <end position="326"/>
    </location>
</feature>
<feature type="region of interest" description="Disordered" evidence="1">
    <location>
        <begin position="258"/>
        <end position="277"/>
    </location>
</feature>
<feature type="compositionally biased region" description="Low complexity" evidence="1">
    <location>
        <begin position="56"/>
        <end position="82"/>
    </location>
</feature>
<name>A0A507QXR6_MONPU</name>
<reference evidence="2 3" key="1">
    <citation type="submission" date="2019-06" db="EMBL/GenBank/DDBJ databases">
        <title>Wine fermentation using esterase from Monascus purpureus.</title>
        <authorList>
            <person name="Geng C."/>
            <person name="Zhang Y."/>
        </authorList>
    </citation>
    <scope>NUCLEOTIDE SEQUENCE [LARGE SCALE GENOMIC DNA]</scope>
    <source>
        <strain evidence="2">HQ1</strain>
    </source>
</reference>
<evidence type="ECO:0000256" key="1">
    <source>
        <dbReference type="SAM" id="MobiDB-lite"/>
    </source>
</evidence>
<dbReference type="EMBL" id="VIFY01000029">
    <property type="protein sequence ID" value="TQB74632.1"/>
    <property type="molecule type" value="Genomic_DNA"/>
</dbReference>
<accession>A0A507QXR6</accession>
<gene>
    <name evidence="2" type="ORF">MPDQ_004482</name>
</gene>
<evidence type="ECO:0000313" key="2">
    <source>
        <dbReference type="EMBL" id="TQB74632.1"/>
    </source>
</evidence>